<reference evidence="3 4" key="1">
    <citation type="submission" date="2021-03" db="EMBL/GenBank/DDBJ databases">
        <title>Whole genome sequence of Agrobacterium sp. strain Rnr.</title>
        <authorList>
            <person name="Mafakheri H."/>
            <person name="Taghavi S.M."/>
            <person name="Nemanja K."/>
            <person name="Osdaghi E."/>
        </authorList>
    </citation>
    <scope>NUCLEOTIDE SEQUENCE [LARGE SCALE GENOMIC DNA]</scope>
    <source>
        <strain evidence="3 4">Rnr</strain>
    </source>
</reference>
<accession>A0ABS3ENQ6</accession>
<dbReference type="Pfam" id="PF03797">
    <property type="entry name" value="Autotransporter"/>
    <property type="match status" value="1"/>
</dbReference>
<evidence type="ECO:0000259" key="2">
    <source>
        <dbReference type="PROSITE" id="PS51208"/>
    </source>
</evidence>
<evidence type="ECO:0000313" key="3">
    <source>
        <dbReference type="EMBL" id="MBO0133604.1"/>
    </source>
</evidence>
<evidence type="ECO:0000313" key="4">
    <source>
        <dbReference type="Proteomes" id="UP000664699"/>
    </source>
</evidence>
<dbReference type="Proteomes" id="UP000664699">
    <property type="component" value="Unassembled WGS sequence"/>
</dbReference>
<gene>
    <name evidence="3" type="ORF">JZX89_22960</name>
</gene>
<organism evidence="3 4">
    <name type="scientific">Agrobacterium burrii</name>
    <dbReference type="NCBI Taxonomy" id="2815339"/>
    <lineage>
        <taxon>Bacteria</taxon>
        <taxon>Pseudomonadati</taxon>
        <taxon>Pseudomonadota</taxon>
        <taxon>Alphaproteobacteria</taxon>
        <taxon>Hyphomicrobiales</taxon>
        <taxon>Rhizobiaceae</taxon>
        <taxon>Rhizobium/Agrobacterium group</taxon>
        <taxon>Agrobacterium</taxon>
        <taxon>Agrobacterium tumefaciens complex</taxon>
    </lineage>
</organism>
<feature type="domain" description="Autotransporter" evidence="2">
    <location>
        <begin position="954"/>
        <end position="1230"/>
    </location>
</feature>
<dbReference type="SUPFAM" id="SSF103515">
    <property type="entry name" value="Autotransporter"/>
    <property type="match status" value="1"/>
</dbReference>
<dbReference type="RefSeq" id="WP_207135402.1">
    <property type="nucleotide sequence ID" value="NZ_JAFLNA010000014.1"/>
</dbReference>
<proteinExistence type="predicted"/>
<keyword evidence="1" id="KW-1133">Transmembrane helix</keyword>
<keyword evidence="4" id="KW-1185">Reference proteome</keyword>
<evidence type="ECO:0000256" key="1">
    <source>
        <dbReference type="SAM" id="Phobius"/>
    </source>
</evidence>
<keyword evidence="1" id="KW-0812">Transmembrane</keyword>
<protein>
    <submittedName>
        <fullName evidence="3">Autotransporter domain-containing protein</fullName>
    </submittedName>
</protein>
<dbReference type="InterPro" id="IPR005546">
    <property type="entry name" value="Autotransporte_beta"/>
</dbReference>
<name>A0ABS3ENQ6_9HYPH</name>
<keyword evidence="1" id="KW-0472">Membrane</keyword>
<dbReference type="InterPro" id="IPR006315">
    <property type="entry name" value="OM_autotransptr_brl_dom"/>
</dbReference>
<dbReference type="InterPro" id="IPR036709">
    <property type="entry name" value="Autotransporte_beta_dom_sf"/>
</dbReference>
<feature type="transmembrane region" description="Helical" evidence="1">
    <location>
        <begin position="20"/>
        <end position="41"/>
    </location>
</feature>
<dbReference type="Gene3D" id="2.40.128.130">
    <property type="entry name" value="Autotransporter beta-domain"/>
    <property type="match status" value="1"/>
</dbReference>
<dbReference type="SMART" id="SM00869">
    <property type="entry name" value="Autotransporter"/>
    <property type="match status" value="1"/>
</dbReference>
<dbReference type="NCBIfam" id="TIGR01414">
    <property type="entry name" value="autotrans_barl"/>
    <property type="match status" value="1"/>
</dbReference>
<dbReference type="EMBL" id="JAFLNA010000014">
    <property type="protein sequence ID" value="MBO0133604.1"/>
    <property type="molecule type" value="Genomic_DNA"/>
</dbReference>
<sequence>MRPPRFGRLRLQTLRGSTTLCGFVSAGVYSVLAVTALGLAAQPALAQCAPTAGGFACSGANITGQDIDADDTTVTTAPGFRVDTTAPGEHALSIQGFGHISYIDGNGAALTAGSGQIGLNIQANGDNGATPGAITVVTGGAVTGGDSGIVAINYGTGTTSVTATGQVTGTDSSGIYTENAITASDLTVNAAGVTGGDTGIIAANNGTGATSVTATGLVTGIGLNGIWVQNANTATDLTVSAAAVNGNVDGIYAHNDGTGATSVTATGQVSGTNGNGFNVENAATATDLTVNAAGVTGGDTGINAANNGTGATSVTATGQVSGIGLNGIWVQNATTATDLTVSAAGVTGNADGIYLYNDGTGATSVTATGQVTGTNGIGINAWNATTATDLTVNAARATGRDTGILASNGGTGATSVIATGLITGIEGNGVQAYNGATAGGLNVNVVDVTAGLTGIYAWNQGAGTTDVTATGRIIAKQGYGIFAFNDGGTTTDVTVNAAGVTGVPAGIYAINGGSGTTSITAAGLVTGATGISAVTGPASADLTVKAADLTADSFGINISNYGRGATTITTSGQVTGADDTGIYAYNHLATTDMTVNSAGVAGRLYGIKTSNNGTGATTITTSGLVEGGVSAISVQSGGQPIAIVTNGLVRNTSRDSTRLAIEAFGGPVALTNAGGMIGTVDFGVGANIMTNNAAWNTAGGENHFGGGTLTNSVNDTIIGGGNGAVPVQTLFDNLGSFVNHGTLTMANGVAGDVVSQTGGNARFEAGSVLVIDVNALGQADKFITTGSATLAGGTVAIPHMGGVYLPDRQWTILTASGGVSGTFAPVSEGLPYIDMSLGYDASNVYLSAVRNGVAFCLTGFSGNECAGANGVESLGQGNTLYDLVISQTSAEAAADVFNQVSGEIHASAKGMLLEDSRFVRNAAGDRLRAAFGGIGAARAPVLAYGEGGAELVAADTERFAVWGNSFGSWGGTGGDGNAAAFDRSISGFLLGGDVLVDDAWRAGLMTGFSHSSFDVDNLASSGNATSYSFGAYGGGQWGAVSLRAGAAYSWNSIETRRAVAIPGLSEVLSADYDGATAQIFGEASYRIDTAAATFEPFASLAYVNLRTGGFTETGGAAALSQAGSNADTTFTALGIRASDDFALGNINVTAHGMLAWRHAFGEVTPLSTGAFSGGNTFTIAGVPIARDAAVLEAGLDFDIAPMAKLGVSYTGQFGSGVSDNGARLDLNVRF</sequence>
<comment type="caution">
    <text evidence="3">The sequence shown here is derived from an EMBL/GenBank/DDBJ whole genome shotgun (WGS) entry which is preliminary data.</text>
</comment>
<dbReference type="PROSITE" id="PS51208">
    <property type="entry name" value="AUTOTRANSPORTER"/>
    <property type="match status" value="1"/>
</dbReference>